<dbReference type="Proteomes" id="UP000276133">
    <property type="component" value="Unassembled WGS sequence"/>
</dbReference>
<dbReference type="EMBL" id="REGN01005043">
    <property type="protein sequence ID" value="RNA15117.1"/>
    <property type="molecule type" value="Genomic_DNA"/>
</dbReference>
<comment type="caution">
    <text evidence="1">The sequence shown here is derived from an EMBL/GenBank/DDBJ whole genome shotgun (WGS) entry which is preliminary data.</text>
</comment>
<sequence>MRLILCDQNIKSIPIKCNKKKSQKNIFCLEYFIIYPKKLLGTLFFLELIKSQRGRNKLLY</sequence>
<dbReference type="AlphaFoldDB" id="A0A3M7QUL6"/>
<keyword evidence="2" id="KW-1185">Reference proteome</keyword>
<protein>
    <submittedName>
        <fullName evidence="1">Uncharacterized protein</fullName>
    </submittedName>
</protein>
<accession>A0A3M7QUL6</accession>
<name>A0A3M7QUL6_BRAPC</name>
<reference evidence="1 2" key="1">
    <citation type="journal article" date="2018" name="Sci. Rep.">
        <title>Genomic signatures of local adaptation to the degree of environmental predictability in rotifers.</title>
        <authorList>
            <person name="Franch-Gras L."/>
            <person name="Hahn C."/>
            <person name="Garcia-Roger E.M."/>
            <person name="Carmona M.J."/>
            <person name="Serra M."/>
            <person name="Gomez A."/>
        </authorList>
    </citation>
    <scope>NUCLEOTIDE SEQUENCE [LARGE SCALE GENOMIC DNA]</scope>
    <source>
        <strain evidence="1">HYR1</strain>
    </source>
</reference>
<organism evidence="1 2">
    <name type="scientific">Brachionus plicatilis</name>
    <name type="common">Marine rotifer</name>
    <name type="synonym">Brachionus muelleri</name>
    <dbReference type="NCBI Taxonomy" id="10195"/>
    <lineage>
        <taxon>Eukaryota</taxon>
        <taxon>Metazoa</taxon>
        <taxon>Spiralia</taxon>
        <taxon>Gnathifera</taxon>
        <taxon>Rotifera</taxon>
        <taxon>Eurotatoria</taxon>
        <taxon>Monogononta</taxon>
        <taxon>Pseudotrocha</taxon>
        <taxon>Ploima</taxon>
        <taxon>Brachionidae</taxon>
        <taxon>Brachionus</taxon>
    </lineage>
</organism>
<gene>
    <name evidence="1" type="ORF">BpHYR1_048946</name>
</gene>
<evidence type="ECO:0000313" key="1">
    <source>
        <dbReference type="EMBL" id="RNA15117.1"/>
    </source>
</evidence>
<proteinExistence type="predicted"/>
<evidence type="ECO:0000313" key="2">
    <source>
        <dbReference type="Proteomes" id="UP000276133"/>
    </source>
</evidence>